<keyword evidence="4" id="KW-1185">Reference proteome</keyword>
<evidence type="ECO:0000313" key="3">
    <source>
        <dbReference type="EMBL" id="ADU96778.1"/>
    </source>
</evidence>
<dbReference type="STRING" id="648996.Theam_0811"/>
<dbReference type="Proteomes" id="UP000006362">
    <property type="component" value="Chromosome"/>
</dbReference>
<dbReference type="HOGENOM" id="CLU_315192_0_0_0"/>
<dbReference type="InterPro" id="IPR057306">
    <property type="entry name" value="B-barrel_PelB_C"/>
</dbReference>
<feature type="domain" description="PelB C-terminal" evidence="2">
    <location>
        <begin position="725"/>
        <end position="981"/>
    </location>
</feature>
<dbReference type="Pfam" id="PF13429">
    <property type="entry name" value="TPR_15"/>
    <property type="match status" value="1"/>
</dbReference>
<dbReference type="Gene3D" id="1.25.40.10">
    <property type="entry name" value="Tetratricopeptide repeat domain"/>
    <property type="match status" value="2"/>
</dbReference>
<reference evidence="3" key="1">
    <citation type="submission" date="2011-01" db="EMBL/GenBank/DDBJ databases">
        <title>Complete sequence of chromosome of Thermovibrio ammonificans HB-1.</title>
        <authorList>
            <consortium name="US DOE Joint Genome Institute"/>
            <person name="Lucas S."/>
            <person name="Copeland A."/>
            <person name="Lapidus A."/>
            <person name="Cheng J.-F."/>
            <person name="Goodwin L."/>
            <person name="Pitluck S."/>
            <person name="Davenport K."/>
            <person name="Detter J.C."/>
            <person name="Han C."/>
            <person name="Tapia R."/>
            <person name="Land M."/>
            <person name="Hauser L."/>
            <person name="Kyrpides N."/>
            <person name="Ivanova N."/>
            <person name="Ovchinnikova G."/>
            <person name="Vetriani C."/>
            <person name="Woyke T."/>
        </authorList>
    </citation>
    <scope>NUCLEOTIDE SEQUENCE [LARGE SCALE GENOMIC DNA]</scope>
    <source>
        <strain evidence="3">HB-1</strain>
    </source>
</reference>
<evidence type="ECO:0000256" key="1">
    <source>
        <dbReference type="SAM" id="MobiDB-lite"/>
    </source>
</evidence>
<dbReference type="AlphaFoldDB" id="E8T6J4"/>
<dbReference type="KEGG" id="tam:Theam_0811"/>
<sequence>MRRVLIAASLWLALTAPALGKFYSIQLVTTNSYGRAEAFLKKLPPAIRRKAFVYRTDSGYYTVRYLVSPTVRALREKVTELEELGIKSYSFVETDVKKLRGAGQKPAGEVSAPSVPEKPEESRQGHVGLDFLYSVYLGNGDLKGALKVAQLAVKRHPDSLKWWKRLATVAVWLNRPKVALKAYRELVFRFHRYEYARPLYSVALAVGDFETALKSVKFLVASGEGNVDYTDIVDLFHRVGRPEEGADFLVEHFSNNPDALHLAFNIYWYRGELQKALKVLDLIQQRFGLSPEDRLAKARLLFAMHRLKEALATLKEEWRKVNSVDYLNTLESLSWSLGDFKTAVEVAERLIELDKADETDFTRVIYYYYYREPERAVKYAKLGFDKFGKPDFFANYLFLLASLKQWDKVVESVDSLPDRLRRRLLADPTIGLTYASALVKLGEKERARRLLFSYLNGNPSPDVLAELIYLSIDMKDYPTVESLVRRYKDYCSQVPEAFAAAYLFLQNGKKALKCFSLIKTKNPNLLLTEADALELYGDVRRAWTLRFRVYNYTKKLIKKGVHSPDVVEAYLRSSIFYQPADRFEREFLRLKRYLSKEIARDIYLTYLLYKGRESETAYLWKRKDEELAPWMKLTLALYWEDRYLMNRLVKLYLPILPIRDRVTALEEVGEFGRAFWIAVKGMDENPKDAELMKQFRDLVVDKASHYYLELTDYGVKGVNLLSLSQDLRLHLTGNYYLNVKDTFRYDISRGNVFDTKRGLNRISVGLERLLDYNRSLFAGVTVVRGGSHTLGGGYLGYTAQLWHQSTATLTLFKGELTDESFLSSLGVVRRGAQLEFTFPFYNRLSLFTSLSYNRYYSLDGSYVGNSRKLYTELSFQERSQYPDYKFRLFLNLNSYYETDHTGTYVDRLSGKERENVLPSGFYSLGVGVNWGFDHRDSFIKSWRPYFDGSVSYNSQYGADCSLVVGVGGRLTRKDNFHVELGTFNSFNALNSWGWILSSGYRRWF</sequence>
<protein>
    <submittedName>
        <fullName evidence="3">Tetratricopeptide repeat domain protein</fullName>
    </submittedName>
</protein>
<evidence type="ECO:0000313" key="4">
    <source>
        <dbReference type="Proteomes" id="UP000006362"/>
    </source>
</evidence>
<dbReference type="Pfam" id="PF24604">
    <property type="entry name" value="B-barrel_PelB_C"/>
    <property type="match status" value="1"/>
</dbReference>
<dbReference type="eggNOG" id="COG0457">
    <property type="taxonomic scope" value="Bacteria"/>
</dbReference>
<name>E8T6J4_THEA1</name>
<dbReference type="EMBL" id="CP002444">
    <property type="protein sequence ID" value="ADU96778.1"/>
    <property type="molecule type" value="Genomic_DNA"/>
</dbReference>
<accession>E8T6J4</accession>
<dbReference type="InterPro" id="IPR011990">
    <property type="entry name" value="TPR-like_helical_dom_sf"/>
</dbReference>
<gene>
    <name evidence="3" type="ordered locus">Theam_0811</name>
</gene>
<dbReference type="RefSeq" id="WP_013537564.1">
    <property type="nucleotide sequence ID" value="NC_014926.1"/>
</dbReference>
<dbReference type="OrthoDB" id="8297at2"/>
<evidence type="ECO:0000259" key="2">
    <source>
        <dbReference type="Pfam" id="PF24604"/>
    </source>
</evidence>
<organism evidence="3 4">
    <name type="scientific">Thermovibrio ammonificans (strain DSM 15698 / JCM 12110 / HB-1)</name>
    <dbReference type="NCBI Taxonomy" id="648996"/>
    <lineage>
        <taxon>Bacteria</taxon>
        <taxon>Pseudomonadati</taxon>
        <taxon>Aquificota</taxon>
        <taxon>Aquificia</taxon>
        <taxon>Desulfurobacteriales</taxon>
        <taxon>Desulfurobacteriaceae</taxon>
        <taxon>Thermovibrio</taxon>
    </lineage>
</organism>
<dbReference type="SUPFAM" id="SSF48452">
    <property type="entry name" value="TPR-like"/>
    <property type="match status" value="1"/>
</dbReference>
<feature type="region of interest" description="Disordered" evidence="1">
    <location>
        <begin position="102"/>
        <end position="122"/>
    </location>
</feature>
<proteinExistence type="predicted"/>